<sequence length="245" mass="28645">MAFIIERSKENLEGIQRISEVYSKRESKRILIGPNHMVKRLALAKKKFTLFQHTQWTEWNQCSSPCNGGFTSRSRRCFSSHCFNQTTHVRQYQMCNVNPCREIRIYGDWTNWLTTEAGLTARYQARCEANVPNGSFLKASLRKSKNKIQEWLNWEDWSSCSSTCGYGIRTRWRRVANLYPTNGTLSHESQVCSVPPCDAEKLVEWTDMRGSRWRMLKCSEYQTCFDLLANENYEAGRIPLKLGKR</sequence>
<evidence type="ECO:0000256" key="2">
    <source>
        <dbReference type="ARBA" id="ARBA00023157"/>
    </source>
</evidence>
<dbReference type="InterPro" id="IPR000884">
    <property type="entry name" value="TSP1_rpt"/>
</dbReference>
<name>A0A0N4UE21_DRAME</name>
<evidence type="ECO:0000313" key="6">
    <source>
        <dbReference type="WBParaSite" id="DME_0000560101-mRNA-1"/>
    </source>
</evidence>
<reference evidence="3 5" key="2">
    <citation type="submission" date="2018-11" db="EMBL/GenBank/DDBJ databases">
        <authorList>
            <consortium name="Pathogen Informatics"/>
        </authorList>
    </citation>
    <scope>NUCLEOTIDE SEQUENCE [LARGE SCALE GENOMIC DNA]</scope>
</reference>
<dbReference type="AlphaFoldDB" id="A0A0N4UE21"/>
<organism evidence="4 6">
    <name type="scientific">Dracunculus medinensis</name>
    <name type="common">Guinea worm</name>
    <dbReference type="NCBI Taxonomy" id="318479"/>
    <lineage>
        <taxon>Eukaryota</taxon>
        <taxon>Metazoa</taxon>
        <taxon>Ecdysozoa</taxon>
        <taxon>Nematoda</taxon>
        <taxon>Chromadorea</taxon>
        <taxon>Rhabditida</taxon>
        <taxon>Spirurina</taxon>
        <taxon>Dracunculoidea</taxon>
        <taxon>Dracunculidae</taxon>
        <taxon>Dracunculus</taxon>
    </lineage>
</organism>
<keyword evidence="2" id="KW-1015">Disulfide bond</keyword>
<dbReference type="PROSITE" id="PS50092">
    <property type="entry name" value="TSP1"/>
    <property type="match status" value="2"/>
</dbReference>
<dbReference type="SUPFAM" id="SSF82895">
    <property type="entry name" value="TSP-1 type 1 repeat"/>
    <property type="match status" value="2"/>
</dbReference>
<dbReference type="WBParaSite" id="DME_0000560101-mRNA-1">
    <property type="protein sequence ID" value="DME_0000560101-mRNA-1"/>
    <property type="gene ID" value="DME_0000560101"/>
</dbReference>
<reference evidence="6" key="1">
    <citation type="submission" date="2016-04" db="UniProtKB">
        <authorList>
            <consortium name="WormBaseParasite"/>
        </authorList>
    </citation>
    <scope>IDENTIFICATION</scope>
</reference>
<protein>
    <submittedName>
        <fullName evidence="6">TSP1_spondin domain-containing protein</fullName>
    </submittedName>
</protein>
<proteinExistence type="predicted"/>
<dbReference type="STRING" id="318479.A0A0N4UE21"/>
<accession>A0A0N4UE21</accession>
<dbReference type="Gene3D" id="2.20.100.10">
    <property type="entry name" value="Thrombospondin type-1 (TSP1) repeat"/>
    <property type="match status" value="2"/>
</dbReference>
<dbReference type="Proteomes" id="UP000274756">
    <property type="component" value="Unassembled WGS sequence"/>
</dbReference>
<evidence type="ECO:0000313" key="4">
    <source>
        <dbReference type="Proteomes" id="UP000038040"/>
    </source>
</evidence>
<gene>
    <name evidence="3" type="ORF">DME_LOCUS646</name>
</gene>
<dbReference type="Pfam" id="PF00090">
    <property type="entry name" value="TSP_1"/>
    <property type="match status" value="2"/>
</dbReference>
<evidence type="ECO:0000256" key="1">
    <source>
        <dbReference type="ARBA" id="ARBA00022737"/>
    </source>
</evidence>
<dbReference type="SMART" id="SM00209">
    <property type="entry name" value="TSP1"/>
    <property type="match status" value="2"/>
</dbReference>
<evidence type="ECO:0000313" key="5">
    <source>
        <dbReference type="Proteomes" id="UP000274756"/>
    </source>
</evidence>
<evidence type="ECO:0000313" key="3">
    <source>
        <dbReference type="EMBL" id="VDN50673.1"/>
    </source>
</evidence>
<dbReference type="InterPro" id="IPR036383">
    <property type="entry name" value="TSP1_rpt_sf"/>
</dbReference>
<dbReference type="OrthoDB" id="5832974at2759"/>
<dbReference type="PANTHER" id="PTHR22906:SF21">
    <property type="entry name" value="SEMA DOMAIN-CONTAINING PROTEIN"/>
    <property type="match status" value="1"/>
</dbReference>
<dbReference type="InterPro" id="IPR052065">
    <property type="entry name" value="Compl_asym_regulator"/>
</dbReference>
<dbReference type="EMBL" id="UYYG01000006">
    <property type="protein sequence ID" value="VDN50673.1"/>
    <property type="molecule type" value="Genomic_DNA"/>
</dbReference>
<keyword evidence="5" id="KW-1185">Reference proteome</keyword>
<dbReference type="Proteomes" id="UP000038040">
    <property type="component" value="Unplaced"/>
</dbReference>
<keyword evidence="1" id="KW-0677">Repeat</keyword>
<dbReference type="PANTHER" id="PTHR22906">
    <property type="entry name" value="PROPERDIN"/>
    <property type="match status" value="1"/>
</dbReference>